<dbReference type="HOGENOM" id="CLU_2656021_0_0_1"/>
<organism evidence="1 2">
    <name type="scientific">Serendipita vermifera MAFF 305830</name>
    <dbReference type="NCBI Taxonomy" id="933852"/>
    <lineage>
        <taxon>Eukaryota</taxon>
        <taxon>Fungi</taxon>
        <taxon>Dikarya</taxon>
        <taxon>Basidiomycota</taxon>
        <taxon>Agaricomycotina</taxon>
        <taxon>Agaricomycetes</taxon>
        <taxon>Sebacinales</taxon>
        <taxon>Serendipitaceae</taxon>
        <taxon>Serendipita</taxon>
    </lineage>
</organism>
<evidence type="ECO:0000313" key="1">
    <source>
        <dbReference type="EMBL" id="KIM19346.1"/>
    </source>
</evidence>
<dbReference type="AlphaFoldDB" id="A0A0C3AJ35"/>
<sequence length="76" mass="8268">MKTWGCPLTIKAPTQCPSLYLEPTTTSQTTPWQSVVQTNNSETLYLGGFGTIGTATDLENTCKSMQGVLSLLDKRI</sequence>
<name>A0A0C3AJ35_SERVB</name>
<reference evidence="2" key="2">
    <citation type="submission" date="2015-01" db="EMBL/GenBank/DDBJ databases">
        <title>Evolutionary Origins and Diversification of the Mycorrhizal Mutualists.</title>
        <authorList>
            <consortium name="DOE Joint Genome Institute"/>
            <consortium name="Mycorrhizal Genomics Consortium"/>
            <person name="Kohler A."/>
            <person name="Kuo A."/>
            <person name="Nagy L.G."/>
            <person name="Floudas D."/>
            <person name="Copeland A."/>
            <person name="Barry K.W."/>
            <person name="Cichocki N."/>
            <person name="Veneault-Fourrey C."/>
            <person name="LaButti K."/>
            <person name="Lindquist E.A."/>
            <person name="Lipzen A."/>
            <person name="Lundell T."/>
            <person name="Morin E."/>
            <person name="Murat C."/>
            <person name="Riley R."/>
            <person name="Ohm R."/>
            <person name="Sun H."/>
            <person name="Tunlid A."/>
            <person name="Henrissat B."/>
            <person name="Grigoriev I.V."/>
            <person name="Hibbett D.S."/>
            <person name="Martin F."/>
        </authorList>
    </citation>
    <scope>NUCLEOTIDE SEQUENCE [LARGE SCALE GENOMIC DNA]</scope>
    <source>
        <strain evidence="2">MAFF 305830</strain>
    </source>
</reference>
<protein>
    <submittedName>
        <fullName evidence="1">Uncharacterized protein</fullName>
    </submittedName>
</protein>
<reference evidence="1 2" key="1">
    <citation type="submission" date="2014-04" db="EMBL/GenBank/DDBJ databases">
        <authorList>
            <consortium name="DOE Joint Genome Institute"/>
            <person name="Kuo A."/>
            <person name="Zuccaro A."/>
            <person name="Kohler A."/>
            <person name="Nagy L.G."/>
            <person name="Floudas D."/>
            <person name="Copeland A."/>
            <person name="Barry K.W."/>
            <person name="Cichocki N."/>
            <person name="Veneault-Fourrey C."/>
            <person name="LaButti K."/>
            <person name="Lindquist E.A."/>
            <person name="Lipzen A."/>
            <person name="Lundell T."/>
            <person name="Morin E."/>
            <person name="Murat C."/>
            <person name="Sun H."/>
            <person name="Tunlid A."/>
            <person name="Henrissat B."/>
            <person name="Grigoriev I.V."/>
            <person name="Hibbett D.S."/>
            <person name="Martin F."/>
            <person name="Nordberg H.P."/>
            <person name="Cantor M.N."/>
            <person name="Hua S.X."/>
        </authorList>
    </citation>
    <scope>NUCLEOTIDE SEQUENCE [LARGE SCALE GENOMIC DNA]</scope>
    <source>
        <strain evidence="1 2">MAFF 305830</strain>
    </source>
</reference>
<accession>A0A0C3AJ35</accession>
<dbReference type="Proteomes" id="UP000054097">
    <property type="component" value="Unassembled WGS sequence"/>
</dbReference>
<dbReference type="EMBL" id="KN824794">
    <property type="protein sequence ID" value="KIM19346.1"/>
    <property type="molecule type" value="Genomic_DNA"/>
</dbReference>
<keyword evidence="2" id="KW-1185">Reference proteome</keyword>
<gene>
    <name evidence="1" type="ORF">M408DRAFT_31316</name>
</gene>
<proteinExistence type="predicted"/>
<evidence type="ECO:0000313" key="2">
    <source>
        <dbReference type="Proteomes" id="UP000054097"/>
    </source>
</evidence>